<sequence>MMKNLILGALSEASLNDAKTVFSVLENLLFFSTTEEMI</sequence>
<dbReference type="EMBL" id="FOVD01000002">
    <property type="protein sequence ID" value="SFN28984.1"/>
    <property type="molecule type" value="Genomic_DNA"/>
</dbReference>
<evidence type="ECO:0000313" key="2">
    <source>
        <dbReference type="Proteomes" id="UP000198769"/>
    </source>
</evidence>
<keyword evidence="2" id="KW-1185">Reference proteome</keyword>
<organism evidence="1 2">
    <name type="scientific">Chryseobacterium oleae</name>
    <dbReference type="NCBI Taxonomy" id="491207"/>
    <lineage>
        <taxon>Bacteria</taxon>
        <taxon>Pseudomonadati</taxon>
        <taxon>Bacteroidota</taxon>
        <taxon>Flavobacteriia</taxon>
        <taxon>Flavobacteriales</taxon>
        <taxon>Weeksellaceae</taxon>
        <taxon>Chryseobacterium group</taxon>
        <taxon>Chryseobacterium</taxon>
    </lineage>
</organism>
<protein>
    <submittedName>
        <fullName evidence="1">Uncharacterized protein</fullName>
    </submittedName>
</protein>
<dbReference type="AlphaFoldDB" id="A0A1I4XT28"/>
<evidence type="ECO:0000313" key="1">
    <source>
        <dbReference type="EMBL" id="SFN28984.1"/>
    </source>
</evidence>
<gene>
    <name evidence="1" type="ORF">SAMN05421594_2087</name>
</gene>
<name>A0A1I4XT28_CHROL</name>
<dbReference type="Proteomes" id="UP000198769">
    <property type="component" value="Unassembled WGS sequence"/>
</dbReference>
<proteinExistence type="predicted"/>
<reference evidence="2" key="1">
    <citation type="submission" date="2016-10" db="EMBL/GenBank/DDBJ databases">
        <authorList>
            <person name="Varghese N."/>
            <person name="Submissions S."/>
        </authorList>
    </citation>
    <scope>NUCLEOTIDE SEQUENCE [LARGE SCALE GENOMIC DNA]</scope>
    <source>
        <strain evidence="2">DSM 25575</strain>
    </source>
</reference>
<accession>A0A1I4XT28</accession>